<dbReference type="VEuPathDB" id="FungiDB:RhiirA1_487189"/>
<dbReference type="Proteomes" id="UP000232722">
    <property type="component" value="Unassembled WGS sequence"/>
</dbReference>
<dbReference type="EMBL" id="LLXJ01003420">
    <property type="protein sequence ID" value="PKB97095.1"/>
    <property type="molecule type" value="Genomic_DNA"/>
</dbReference>
<dbReference type="VEuPathDB" id="FungiDB:RhiirFUN_004489"/>
<reference evidence="2 3" key="1">
    <citation type="submission" date="2016-04" db="EMBL/GenBank/DDBJ databases">
        <title>Genome analyses suggest a sexual origin of heterokaryosis in a supposedly ancient asexual fungus.</title>
        <authorList>
            <person name="Ropars J."/>
            <person name="Sedzielewska K."/>
            <person name="Noel J."/>
            <person name="Charron P."/>
            <person name="Farinelli L."/>
            <person name="Marton T."/>
            <person name="Kruger M."/>
            <person name="Pelin A."/>
            <person name="Brachmann A."/>
            <person name="Corradi N."/>
        </authorList>
    </citation>
    <scope>NUCLEOTIDE SEQUENCE [LARGE SCALE GENOMIC DNA]</scope>
    <source>
        <strain evidence="2 3">A5</strain>
    </source>
</reference>
<organism evidence="2 3">
    <name type="scientific">Rhizophagus irregularis</name>
    <dbReference type="NCBI Taxonomy" id="588596"/>
    <lineage>
        <taxon>Eukaryota</taxon>
        <taxon>Fungi</taxon>
        <taxon>Fungi incertae sedis</taxon>
        <taxon>Mucoromycota</taxon>
        <taxon>Glomeromycotina</taxon>
        <taxon>Glomeromycetes</taxon>
        <taxon>Glomerales</taxon>
        <taxon>Glomeraceae</taxon>
        <taxon>Rhizophagus</taxon>
    </lineage>
</organism>
<feature type="domain" description="RNase H type-1" evidence="1">
    <location>
        <begin position="602"/>
        <end position="744"/>
    </location>
</feature>
<accession>A0A2N0NR91</accession>
<proteinExistence type="predicted"/>
<dbReference type="GO" id="GO:0004523">
    <property type="term" value="F:RNA-DNA hybrid ribonuclease activity"/>
    <property type="evidence" value="ECO:0007669"/>
    <property type="project" value="InterPro"/>
</dbReference>
<feature type="non-terminal residue" evidence="2">
    <location>
        <position position="1"/>
    </location>
</feature>
<dbReference type="PROSITE" id="PS50879">
    <property type="entry name" value="RNASE_H_1"/>
    <property type="match status" value="1"/>
</dbReference>
<sequence length="1122" mass="130900">KKLNSNETLKGRWIRQYNPKEDINECWYNEVIQPISESEWDYMIRQLANDKAPGISQISNEMLKHMGTSMKSATLKLANLCLQSYIDDVTWITKSKAQLKQILKIADEFNIMNNIQTNYDKFEMITNKKLDKDIIEVNFGSSKRMIKPLTSKESVRILGVWINLDLKTNYVFNQCKDIIKRYNKTISFKQITDLQMKYIYNHVIIPRVDYKAQLLVWTNSQTEKLNSTCRYMFKRKASLPLTTPNSIIHSSLGYAIKDINTIQAQRQLSRLYNQVTSKGMMKDIFEIDCKQLQSELLSNKSPLATWNISLKDLQVKHCLLARVLALLYDNMLTIKSSGVKVNQIQGGLLPIVEICTHKEIFSNGISKGLKGKNVYFVSQLMSSDGIRLLRYKDLKYRTKINTQGRIPRWFKFIETKLIEDPLKSKKVKTDYQLGYNIYSVNTKIDNLKTKNWITTFHDQIGKPIIGRVLDKPKEDKIRIEHWIQDLENDQISPSVQLPILKKCGGCEVKTNQIRNKRSNTKVRCIADISIKNCVKVNANSIQNDHYIADMAIYEALAQAECKYYRKTSMNECITEKVNGLFKYIYPSDYRNTLIEIANNLTQETDIEIYTDGSVKNIATNEIMMGCAFVISAPIKKSFNCGITDNPSSNKAELMAVILSLMTCPKTANVEIYSDSQWVVNIFDDLNFLTIKDIERSKVNYKVLWLCLFKIIRIYSLKVKITKVKAHSDCDYNKEADKLAKFGAEKNVLIIEDKLLLHNGTVCWRDMPIERNPILMIKGIKDAQFIEEFLMLHRNEVYRQSDLLRLIDWKISLKLNNINQYDTLFEDHYLQSFRIKICCNELPTCANLKKRKPDLYDENWKCNFCKIEEETFDHFWKCSKIQNVVQDILTRLKSFLVKIIQEYSRDDIDIHELKIKINELDMWDIGRLYDFTFLMKNQISCQLMELLRCYKITEEKLLYKVLKQITGRVLLEFKVLIWEPRNELQIKEEKRCGISGKDKKAKSHSKCTEVGVKNVDCNMLESNWNKWNDLAFHRGGYDLVEKLDEINMEQNEVIINEKMRKNNDAIVDDKKDDIIIEGEDGVIVEDDVIIEDIEDVEDVEDVEDNIIVDDININKENINKEKT</sequence>
<dbReference type="VEuPathDB" id="FungiDB:RhiirA1_540992"/>
<dbReference type="AlphaFoldDB" id="A0A2N0NR91"/>
<evidence type="ECO:0000313" key="3">
    <source>
        <dbReference type="Proteomes" id="UP000232722"/>
    </source>
</evidence>
<evidence type="ECO:0000313" key="2">
    <source>
        <dbReference type="EMBL" id="PKB97095.1"/>
    </source>
</evidence>
<reference evidence="2 3" key="2">
    <citation type="submission" date="2017-09" db="EMBL/GenBank/DDBJ databases">
        <title>Extensive intraspecific genome diversity in a model arbuscular mycorrhizal fungus.</title>
        <authorList>
            <person name="Chen E.C."/>
            <person name="Morin E."/>
            <person name="Beaudet D."/>
            <person name="Noel J."/>
            <person name="Ndikumana S."/>
            <person name="Charron P."/>
            <person name="St-Onge C."/>
            <person name="Giorgi J."/>
            <person name="Grigoriev I.V."/>
            <person name="Roux C."/>
            <person name="Martin F.M."/>
            <person name="Corradi N."/>
        </authorList>
    </citation>
    <scope>NUCLEOTIDE SEQUENCE [LARGE SCALE GENOMIC DNA]</scope>
    <source>
        <strain evidence="2 3">A5</strain>
    </source>
</reference>
<dbReference type="Gene3D" id="3.30.420.10">
    <property type="entry name" value="Ribonuclease H-like superfamily/Ribonuclease H"/>
    <property type="match status" value="1"/>
</dbReference>
<dbReference type="InterPro" id="IPR036397">
    <property type="entry name" value="RNaseH_sf"/>
</dbReference>
<comment type="caution">
    <text evidence="2">The sequence shown here is derived from an EMBL/GenBank/DDBJ whole genome shotgun (WGS) entry which is preliminary data.</text>
</comment>
<name>A0A2N0NR91_9GLOM</name>
<protein>
    <recommendedName>
        <fullName evidence="1">RNase H type-1 domain-containing protein</fullName>
    </recommendedName>
</protein>
<dbReference type="Pfam" id="PF00075">
    <property type="entry name" value="RNase_H"/>
    <property type="match status" value="1"/>
</dbReference>
<dbReference type="VEuPathDB" id="FungiDB:FUN_008849"/>
<evidence type="ECO:0000259" key="1">
    <source>
        <dbReference type="PROSITE" id="PS50879"/>
    </source>
</evidence>
<dbReference type="SUPFAM" id="SSF53098">
    <property type="entry name" value="Ribonuclease H-like"/>
    <property type="match status" value="1"/>
</dbReference>
<dbReference type="VEuPathDB" id="FungiDB:RhiirFUN_002051"/>
<dbReference type="InterPro" id="IPR002156">
    <property type="entry name" value="RNaseH_domain"/>
</dbReference>
<dbReference type="GO" id="GO:0003676">
    <property type="term" value="F:nucleic acid binding"/>
    <property type="evidence" value="ECO:0007669"/>
    <property type="project" value="InterPro"/>
</dbReference>
<dbReference type="InterPro" id="IPR012337">
    <property type="entry name" value="RNaseH-like_sf"/>
</dbReference>
<gene>
    <name evidence="2" type="ORF">RhiirA5_384902</name>
</gene>